<dbReference type="InterPro" id="IPR047252">
    <property type="entry name" value="TP53BP1-like"/>
</dbReference>
<name>A0A835IFI2_9MAGN</name>
<organism evidence="2 3">
    <name type="scientific">Coptis chinensis</name>
    <dbReference type="NCBI Taxonomy" id="261450"/>
    <lineage>
        <taxon>Eukaryota</taxon>
        <taxon>Viridiplantae</taxon>
        <taxon>Streptophyta</taxon>
        <taxon>Embryophyta</taxon>
        <taxon>Tracheophyta</taxon>
        <taxon>Spermatophyta</taxon>
        <taxon>Magnoliopsida</taxon>
        <taxon>Ranunculales</taxon>
        <taxon>Ranunculaceae</taxon>
        <taxon>Coptidoideae</taxon>
        <taxon>Coptis</taxon>
    </lineage>
</organism>
<dbReference type="PANTHER" id="PTHR15321:SF3">
    <property type="entry name" value="TP53-BINDING PROTEIN 1"/>
    <property type="match status" value="1"/>
</dbReference>
<dbReference type="PANTHER" id="PTHR15321">
    <property type="entry name" value="TUMOR SUPPRESSOR P53-BINDING PROTEIN 1"/>
    <property type="match status" value="1"/>
</dbReference>
<dbReference type="GO" id="GO:0042393">
    <property type="term" value="F:histone binding"/>
    <property type="evidence" value="ECO:0007669"/>
    <property type="project" value="TreeGrafter"/>
</dbReference>
<feature type="region of interest" description="Disordered" evidence="1">
    <location>
        <begin position="180"/>
        <end position="200"/>
    </location>
</feature>
<dbReference type="GO" id="GO:0000077">
    <property type="term" value="P:DNA damage checkpoint signaling"/>
    <property type="evidence" value="ECO:0007669"/>
    <property type="project" value="TreeGrafter"/>
</dbReference>
<evidence type="ECO:0000313" key="2">
    <source>
        <dbReference type="EMBL" id="KAF9614818.1"/>
    </source>
</evidence>
<dbReference type="GO" id="GO:0045944">
    <property type="term" value="P:positive regulation of transcription by RNA polymerase II"/>
    <property type="evidence" value="ECO:0007669"/>
    <property type="project" value="TreeGrafter"/>
</dbReference>
<evidence type="ECO:0000313" key="3">
    <source>
        <dbReference type="Proteomes" id="UP000631114"/>
    </source>
</evidence>
<dbReference type="GO" id="GO:0005634">
    <property type="term" value="C:nucleus"/>
    <property type="evidence" value="ECO:0007669"/>
    <property type="project" value="TreeGrafter"/>
</dbReference>
<keyword evidence="3" id="KW-1185">Reference proteome</keyword>
<protein>
    <submittedName>
        <fullName evidence="2">Uncharacterized protein</fullName>
    </submittedName>
</protein>
<comment type="caution">
    <text evidence="2">The sequence shown here is derived from an EMBL/GenBank/DDBJ whole genome shotgun (WGS) entry which is preliminary data.</text>
</comment>
<gene>
    <name evidence="2" type="ORF">IFM89_020741</name>
</gene>
<dbReference type="Proteomes" id="UP000631114">
    <property type="component" value="Unassembled WGS sequence"/>
</dbReference>
<proteinExistence type="predicted"/>
<sequence length="411" mass="45895">MLLSCQSLTCFSYPDPPLLMAVRTALVALIAFMPTNPNGALGSLDYKKEERRCLAIKSRGAAPKFRTSERERLIDEPLLDESQTPKPKTGIDAREVHANAGPLSVGLITMNVSRRVPATEHGEQLQRPEIIRHVSHRLESLALRLTSHSSKYTPSQSYNGLQTEGPKSNDMLSMQPQISASPHEGVSLTKQSRRKHQEKVDCRSLMNTDIANAVELSIAASEALSISELVNSASASEVFPVSAVLEVALRVKQAWIQLCQQRLANISDCVTDVVDETVLLQDLDEDTMADACLQVGISWQFRVLRKCHDCFLHDNKFGDAALKRFGAVRVVYIRSHCLIGLVLDQLNGDERKEIPRLDNELWRFPQSIYSLPSQLDLSLNSGTMEDKGASLSPEELRPSRRAWRFFEVELH</sequence>
<evidence type="ECO:0000256" key="1">
    <source>
        <dbReference type="SAM" id="MobiDB-lite"/>
    </source>
</evidence>
<reference evidence="2 3" key="1">
    <citation type="submission" date="2020-10" db="EMBL/GenBank/DDBJ databases">
        <title>The Coptis chinensis genome and diversification of protoberbering-type alkaloids.</title>
        <authorList>
            <person name="Wang B."/>
            <person name="Shu S."/>
            <person name="Song C."/>
            <person name="Liu Y."/>
        </authorList>
    </citation>
    <scope>NUCLEOTIDE SEQUENCE [LARGE SCALE GENOMIC DNA]</scope>
    <source>
        <strain evidence="2">HL-2020</strain>
        <tissue evidence="2">Leaf</tissue>
    </source>
</reference>
<dbReference type="AlphaFoldDB" id="A0A835IFI2"/>
<accession>A0A835IFI2</accession>
<dbReference type="EMBL" id="JADFTS010000003">
    <property type="protein sequence ID" value="KAF9614818.1"/>
    <property type="molecule type" value="Genomic_DNA"/>
</dbReference>
<dbReference type="OrthoDB" id="646980at2759"/>